<dbReference type="PANTHER" id="PTHR36302">
    <property type="entry name" value="BLR7088 PROTEIN"/>
    <property type="match status" value="1"/>
</dbReference>
<feature type="signal peptide" evidence="1">
    <location>
        <begin position="1"/>
        <end position="19"/>
    </location>
</feature>
<accession>A0ABX8WDU1</accession>
<protein>
    <submittedName>
        <fullName evidence="2">Copper chaperone PCu(A)C</fullName>
    </submittedName>
</protein>
<evidence type="ECO:0000313" key="3">
    <source>
        <dbReference type="Proteomes" id="UP000825799"/>
    </source>
</evidence>
<feature type="chain" id="PRO_5045305207" evidence="1">
    <location>
        <begin position="20"/>
        <end position="158"/>
    </location>
</feature>
<evidence type="ECO:0000256" key="1">
    <source>
        <dbReference type="SAM" id="SignalP"/>
    </source>
</evidence>
<keyword evidence="1" id="KW-0732">Signal</keyword>
<reference evidence="2 3" key="1">
    <citation type="submission" date="2021-08" db="EMBL/GenBank/DDBJ databases">
        <title>Devosia salina sp. nov., isolated from the South China Sea sediment.</title>
        <authorList>
            <person name="Zhou Z."/>
        </authorList>
    </citation>
    <scope>NUCLEOTIDE SEQUENCE [LARGE SCALE GENOMIC DNA]</scope>
    <source>
        <strain evidence="2 3">SCS-3</strain>
    </source>
</reference>
<dbReference type="EMBL" id="CP080590">
    <property type="protein sequence ID" value="QYO76578.1"/>
    <property type="molecule type" value="Genomic_DNA"/>
</dbReference>
<dbReference type="PANTHER" id="PTHR36302:SF1">
    <property type="entry name" value="COPPER CHAPERONE PCU(A)C"/>
    <property type="match status" value="1"/>
</dbReference>
<dbReference type="Proteomes" id="UP000825799">
    <property type="component" value="Chromosome"/>
</dbReference>
<name>A0ABX8WDU1_9HYPH</name>
<dbReference type="InterPro" id="IPR007410">
    <property type="entry name" value="LpqE-like"/>
</dbReference>
<dbReference type="Gene3D" id="2.60.40.1890">
    <property type="entry name" value="PCu(A)C copper chaperone"/>
    <property type="match status" value="1"/>
</dbReference>
<dbReference type="SUPFAM" id="SSF110087">
    <property type="entry name" value="DR1885-like metal-binding protein"/>
    <property type="match status" value="1"/>
</dbReference>
<dbReference type="Pfam" id="PF04314">
    <property type="entry name" value="PCuAC"/>
    <property type="match status" value="1"/>
</dbReference>
<gene>
    <name evidence="2" type="ORF">K1X15_18625</name>
</gene>
<dbReference type="RefSeq" id="WP_220305059.1">
    <property type="nucleotide sequence ID" value="NZ_CP080590.1"/>
</dbReference>
<dbReference type="InterPro" id="IPR036182">
    <property type="entry name" value="PCuAC_sf"/>
</dbReference>
<dbReference type="InterPro" id="IPR058248">
    <property type="entry name" value="Lxx211020-like"/>
</dbReference>
<organism evidence="2 3">
    <name type="scientific">Devosia salina</name>
    <dbReference type="NCBI Taxonomy" id="2860336"/>
    <lineage>
        <taxon>Bacteria</taxon>
        <taxon>Pseudomonadati</taxon>
        <taxon>Pseudomonadota</taxon>
        <taxon>Alphaproteobacteria</taxon>
        <taxon>Hyphomicrobiales</taxon>
        <taxon>Devosiaceae</taxon>
        <taxon>Devosia</taxon>
    </lineage>
</organism>
<evidence type="ECO:0000313" key="2">
    <source>
        <dbReference type="EMBL" id="QYO76578.1"/>
    </source>
</evidence>
<proteinExistence type="predicted"/>
<sequence length="158" mass="16955">MKKLLLVIATLVVMPAAIAHDFDAGSIYIDHPMVEEAPPGARVLGGYVSLHNQGAEDDRLVAIESTAAEKVEMHRSVVTDGIARMTPLTEGIELPAGEMVWLGSDGTHAMFIGPDKRYVAGDEIPATLVFEKAGRIDVTFKVEERATTRAPGHGDHAQ</sequence>
<keyword evidence="3" id="KW-1185">Reference proteome</keyword>